<feature type="transmembrane region" description="Helical" evidence="10">
    <location>
        <begin position="169"/>
        <end position="186"/>
    </location>
</feature>
<feature type="domain" description="Cation/H(+) antiporter C-terminal" evidence="13">
    <location>
        <begin position="637"/>
        <end position="788"/>
    </location>
</feature>
<dbReference type="PANTHER" id="PTHR32468:SF108">
    <property type="entry name" value="CATION_H(+) ANTIPORTER 15-LIKE"/>
    <property type="match status" value="1"/>
</dbReference>
<dbReference type="GO" id="GO:0016020">
    <property type="term" value="C:membrane"/>
    <property type="evidence" value="ECO:0007669"/>
    <property type="project" value="UniProtKB-SubCell"/>
</dbReference>
<reference evidence="16" key="2">
    <citation type="journal article" date="2020" name="Plant J.">
        <title>Transposons played a major role in the diversification between the closely related almond and peach genomes: results from the almond genome sequence.</title>
        <authorList>
            <person name="Alioto T."/>
            <person name="Alexiou K.G."/>
            <person name="Bardil A."/>
            <person name="Barteri F."/>
            <person name="Castanera R."/>
            <person name="Cruz F."/>
            <person name="Dhingra A."/>
            <person name="Duval H."/>
            <person name="Fernandez I Marti A."/>
            <person name="Frias L."/>
            <person name="Galan B."/>
            <person name="Garcia J.L."/>
            <person name="Howad W."/>
            <person name="Gomez-Garrido J."/>
            <person name="Gut M."/>
            <person name="Julca I."/>
            <person name="Morata J."/>
            <person name="Puigdomenech P."/>
            <person name="Ribeca P."/>
            <person name="Rubio Cabetas M.J."/>
            <person name="Vlasova A."/>
            <person name="Wirthensohn M."/>
            <person name="Garcia-Mas J."/>
            <person name="Gabaldon T."/>
            <person name="Casacuberta J.M."/>
            <person name="Arus P."/>
        </authorList>
    </citation>
    <scope>NUCLEOTIDE SEQUENCE [LARGE SCALE GENOMIC DNA]</scope>
    <source>
        <strain evidence="16">cv. Texas</strain>
    </source>
</reference>
<dbReference type="AlphaFoldDB" id="A0A5E4ETK6"/>
<evidence type="ECO:0000256" key="4">
    <source>
        <dbReference type="ARBA" id="ARBA00022692"/>
    </source>
</evidence>
<feature type="transmembrane region" description="Helical" evidence="10">
    <location>
        <begin position="274"/>
        <end position="297"/>
    </location>
</feature>
<evidence type="ECO:0000259" key="11">
    <source>
        <dbReference type="Pfam" id="PF00999"/>
    </source>
</evidence>
<feature type="domain" description="Cation/H+ exchanger transmembrane" evidence="11">
    <location>
        <begin position="54"/>
        <end position="433"/>
    </location>
</feature>
<keyword evidence="2" id="KW-0813">Transport</keyword>
<dbReference type="OMA" id="NTNHIMR"/>
<dbReference type="InterPro" id="IPR057291">
    <property type="entry name" value="CHX17_2nd"/>
</dbReference>
<dbReference type="GO" id="GO:0012505">
    <property type="term" value="C:endomembrane system"/>
    <property type="evidence" value="ECO:0007669"/>
    <property type="project" value="TreeGrafter"/>
</dbReference>
<dbReference type="Gramene" id="VVA18460">
    <property type="protein sequence ID" value="VVA18460"/>
    <property type="gene ID" value="Prudul26B029410"/>
</dbReference>
<evidence type="ECO:0000313" key="16">
    <source>
        <dbReference type="Proteomes" id="UP000327085"/>
    </source>
</evidence>
<proteinExistence type="inferred from homology"/>
<keyword evidence="7" id="KW-0406">Ion transport</keyword>
<dbReference type="EMBL" id="JAJFAZ020000002">
    <property type="protein sequence ID" value="KAI5346642.1"/>
    <property type="molecule type" value="Genomic_DNA"/>
</dbReference>
<evidence type="ECO:0000256" key="5">
    <source>
        <dbReference type="ARBA" id="ARBA00022958"/>
    </source>
</evidence>
<comment type="similarity">
    <text evidence="9">Belongs to the monovalent cation:proton antiporter 2 (CPA2) transporter (TC 2.A.37) family. CHX (TC 2.A.37.4) subfamily.</text>
</comment>
<evidence type="ECO:0000256" key="9">
    <source>
        <dbReference type="ARBA" id="ARBA00038341"/>
    </source>
</evidence>
<evidence type="ECO:0000256" key="2">
    <source>
        <dbReference type="ARBA" id="ARBA00022448"/>
    </source>
</evidence>
<dbReference type="GO" id="GO:0006813">
    <property type="term" value="P:potassium ion transport"/>
    <property type="evidence" value="ECO:0007669"/>
    <property type="project" value="UniProtKB-KW"/>
</dbReference>
<dbReference type="Pfam" id="PF23259">
    <property type="entry name" value="CHX17_C"/>
    <property type="match status" value="1"/>
</dbReference>
<dbReference type="InterPro" id="IPR057290">
    <property type="entry name" value="CHX17_C"/>
</dbReference>
<reference evidence="15" key="1">
    <citation type="submission" date="2019-07" db="EMBL/GenBank/DDBJ databases">
        <authorList>
            <person name="Alioto T."/>
            <person name="Alioto T."/>
            <person name="Gomez Garrido J."/>
        </authorList>
    </citation>
    <scope>NUCLEOTIDE SEQUENCE</scope>
</reference>
<evidence type="ECO:0000256" key="10">
    <source>
        <dbReference type="SAM" id="Phobius"/>
    </source>
</evidence>
<dbReference type="Proteomes" id="UP001054821">
    <property type="component" value="Chromosome 2"/>
</dbReference>
<feature type="transmembrane region" description="Helical" evidence="10">
    <location>
        <begin position="42"/>
        <end position="61"/>
    </location>
</feature>
<comment type="subcellular location">
    <subcellularLocation>
        <location evidence="1">Membrane</location>
        <topology evidence="1">Multi-pass membrane protein</topology>
    </subcellularLocation>
</comment>
<dbReference type="PANTHER" id="PTHR32468">
    <property type="entry name" value="CATION/H + ANTIPORTER"/>
    <property type="match status" value="1"/>
</dbReference>
<dbReference type="Gene3D" id="1.20.1530.20">
    <property type="match status" value="1"/>
</dbReference>
<feature type="transmembrane region" description="Helical" evidence="10">
    <location>
        <begin position="67"/>
        <end position="87"/>
    </location>
</feature>
<evidence type="ECO:0000313" key="17">
    <source>
        <dbReference type="Proteomes" id="UP001054821"/>
    </source>
</evidence>
<evidence type="ECO:0000313" key="15">
    <source>
        <dbReference type="EMBL" id="VVA18460.1"/>
    </source>
</evidence>
<dbReference type="Pfam" id="PF23256">
    <property type="entry name" value="CHX17_2nd"/>
    <property type="match status" value="1"/>
</dbReference>
<organism evidence="15 16">
    <name type="scientific">Prunus dulcis</name>
    <name type="common">Almond</name>
    <name type="synonym">Amygdalus dulcis</name>
    <dbReference type="NCBI Taxonomy" id="3755"/>
    <lineage>
        <taxon>Eukaryota</taxon>
        <taxon>Viridiplantae</taxon>
        <taxon>Streptophyta</taxon>
        <taxon>Embryophyta</taxon>
        <taxon>Tracheophyta</taxon>
        <taxon>Spermatophyta</taxon>
        <taxon>Magnoliopsida</taxon>
        <taxon>eudicotyledons</taxon>
        <taxon>Gunneridae</taxon>
        <taxon>Pentapetalae</taxon>
        <taxon>rosids</taxon>
        <taxon>fabids</taxon>
        <taxon>Rosales</taxon>
        <taxon>Rosaceae</taxon>
        <taxon>Amygdaloideae</taxon>
        <taxon>Amygdaleae</taxon>
        <taxon>Prunus</taxon>
    </lineage>
</organism>
<evidence type="ECO:0000259" key="13">
    <source>
        <dbReference type="Pfam" id="PF23259"/>
    </source>
</evidence>
<keyword evidence="4 10" id="KW-0812">Transmembrane</keyword>
<gene>
    <name evidence="15" type="ORF">ALMOND_2B029410</name>
    <name evidence="14" type="ORF">L3X38_014521</name>
</gene>
<dbReference type="GO" id="GO:1902600">
    <property type="term" value="P:proton transmembrane transport"/>
    <property type="evidence" value="ECO:0007669"/>
    <property type="project" value="InterPro"/>
</dbReference>
<dbReference type="InterPro" id="IPR006153">
    <property type="entry name" value="Cation/H_exchanger_TM"/>
</dbReference>
<dbReference type="InterPro" id="IPR050794">
    <property type="entry name" value="CPA2_transporter"/>
</dbReference>
<reference evidence="14 17" key="3">
    <citation type="journal article" date="2022" name="G3 (Bethesda)">
        <title>Whole-genome sequence and methylome profiling of the almond [Prunus dulcis (Mill.) D.A. Webb] cultivar 'Nonpareil'.</title>
        <authorList>
            <person name="D'Amico-Willman K.M."/>
            <person name="Ouma W.Z."/>
            <person name="Meulia T."/>
            <person name="Sideli G.M."/>
            <person name="Gradziel T.M."/>
            <person name="Fresnedo-Ramirez J."/>
        </authorList>
    </citation>
    <scope>NUCLEOTIDE SEQUENCE [LARGE SCALE GENOMIC DNA]</scope>
    <source>
        <strain evidence="14">Clone GOH B32 T37-40</strain>
    </source>
</reference>
<dbReference type="EMBL" id="CABIKO010000030">
    <property type="protein sequence ID" value="VVA18460.1"/>
    <property type="molecule type" value="Genomic_DNA"/>
</dbReference>
<evidence type="ECO:0000256" key="8">
    <source>
        <dbReference type="ARBA" id="ARBA00023136"/>
    </source>
</evidence>
<dbReference type="GO" id="GO:0006885">
    <property type="term" value="P:regulation of pH"/>
    <property type="evidence" value="ECO:0007669"/>
    <property type="project" value="TreeGrafter"/>
</dbReference>
<feature type="transmembrane region" description="Helical" evidence="10">
    <location>
        <begin position="240"/>
        <end position="262"/>
    </location>
</feature>
<sequence length="808" mass="89338">MTSLNNNTQVDVVEEQHCMRFPAASSRGIWFGENPLDDTHTLMLAQIILVVVTYQLLYFLLRPLGQTKFVCNLLSGIILGSSALGGTKGFKDRLFAAKVIPLFDSMATVGAIYALFLATLKFDALRFERTSKKDTVKIGLVCCILPSAVTSTLLFLLGGPGTIPGIGKGAAAGAIYITSFFSLTFFHGLAQALDDLNLMTSELGQFAMSSALLNDVIYWIEIIFYFLLARARAGHGIQSCMSLLGLMLFTFYVIRPTIMWIINNIPQGQEAKEVHVVAIQLGVLVMAFISDAIGLAMDTGPILLGAAIPGGPPLGAAIVHKTEYLVSQLLMPIFFYRIGYRLNVFSIHDWTSFSTLQSIIVVSYVSKIVTVVAAAMWCKIGFKNSLKLSIAMSIKGIIDVLIYSRWRATKLVDEQAFTQMVLSMLGVTLVATPLLQLSYNPKIPLRSASTKHPGFKSIQSMPTNSETFRILCCFHNQESIHNLINLLEASYPTQASPIITYMVHTVELMGRAAPLLIPYKRLEHTNASSSTNESSSIHQMMRAFENYSENSRGPVTIHVYNMIASYKSMHDTILRLAHDKVVPLIILPFHDHRGTVDHNLIAPIRQFNINVQTNSPCTVGILVDRGLACQLSSTYYSFNVVVIFIGGADDREALAYAARMSGNPDVGMTVLRIILRSNLEGGSQEQEIEAKFDQSLIDEFKLANTGDECLNWHDIEVDDSAQAMSAIKKLQGNYDLVMVGRRHVEMSLRDEEMEEFVEHPELGVIGDMLASSDFWDGMVNVLVMQESRGLGYGAFRSDSARFSENIYE</sequence>
<feature type="domain" description="Cation/H(+) antiporter central" evidence="12">
    <location>
        <begin position="498"/>
        <end position="629"/>
    </location>
</feature>
<evidence type="ECO:0000256" key="3">
    <source>
        <dbReference type="ARBA" id="ARBA00022538"/>
    </source>
</evidence>
<keyword evidence="6 10" id="KW-1133">Transmembrane helix</keyword>
<keyword evidence="5" id="KW-0630">Potassium</keyword>
<evidence type="ECO:0000313" key="14">
    <source>
        <dbReference type="EMBL" id="KAI5346642.1"/>
    </source>
</evidence>
<dbReference type="InterPro" id="IPR038770">
    <property type="entry name" value="Na+/solute_symporter_sf"/>
</dbReference>
<keyword evidence="3" id="KW-0633">Potassium transport</keyword>
<name>A0A5E4ETK6_PRUDU</name>
<evidence type="ECO:0000256" key="7">
    <source>
        <dbReference type="ARBA" id="ARBA00023065"/>
    </source>
</evidence>
<feature type="transmembrane region" description="Helical" evidence="10">
    <location>
        <begin position="138"/>
        <end position="157"/>
    </location>
</feature>
<evidence type="ECO:0000256" key="6">
    <source>
        <dbReference type="ARBA" id="ARBA00022989"/>
    </source>
</evidence>
<keyword evidence="17" id="KW-1185">Reference proteome</keyword>
<evidence type="ECO:0000259" key="12">
    <source>
        <dbReference type="Pfam" id="PF23256"/>
    </source>
</evidence>
<dbReference type="GO" id="GO:0015297">
    <property type="term" value="F:antiporter activity"/>
    <property type="evidence" value="ECO:0007669"/>
    <property type="project" value="InterPro"/>
</dbReference>
<feature type="transmembrane region" description="Helical" evidence="10">
    <location>
        <begin position="99"/>
        <end position="118"/>
    </location>
</feature>
<accession>A0A5E4ETK6</accession>
<feature type="transmembrane region" description="Helical" evidence="10">
    <location>
        <begin position="206"/>
        <end position="228"/>
    </location>
</feature>
<dbReference type="Proteomes" id="UP000327085">
    <property type="component" value="Chromosome 2"/>
</dbReference>
<dbReference type="InParanoid" id="A0A5E4ETK6"/>
<protein>
    <submittedName>
        <fullName evidence="15">PREDICTED: cation/H(+) antiporter</fullName>
    </submittedName>
</protein>
<dbReference type="Pfam" id="PF00999">
    <property type="entry name" value="Na_H_Exchanger"/>
    <property type="match status" value="1"/>
</dbReference>
<evidence type="ECO:0000256" key="1">
    <source>
        <dbReference type="ARBA" id="ARBA00004141"/>
    </source>
</evidence>
<keyword evidence="8 10" id="KW-0472">Membrane</keyword>